<feature type="transmembrane region" description="Helical" evidence="1">
    <location>
        <begin position="222"/>
        <end position="242"/>
    </location>
</feature>
<feature type="transmembrane region" description="Helical" evidence="1">
    <location>
        <begin position="159"/>
        <end position="178"/>
    </location>
</feature>
<reference evidence="3 4" key="1">
    <citation type="submission" date="2019-08" db="EMBL/GenBank/DDBJ databases">
        <title>Deep-cultivation of Planctomycetes and their phenomic and genomic characterization uncovers novel biology.</title>
        <authorList>
            <person name="Wiegand S."/>
            <person name="Jogler M."/>
            <person name="Boedeker C."/>
            <person name="Pinto D."/>
            <person name="Vollmers J."/>
            <person name="Rivas-Marin E."/>
            <person name="Kohn T."/>
            <person name="Peeters S.H."/>
            <person name="Heuer A."/>
            <person name="Rast P."/>
            <person name="Oberbeckmann S."/>
            <person name="Bunk B."/>
            <person name="Jeske O."/>
            <person name="Meyerdierks A."/>
            <person name="Storesund J.E."/>
            <person name="Kallscheuer N."/>
            <person name="Luecker S."/>
            <person name="Lage O.M."/>
            <person name="Pohl T."/>
            <person name="Merkel B.J."/>
            <person name="Hornburger P."/>
            <person name="Mueller R.-W."/>
            <person name="Bruemmer F."/>
            <person name="Labrenz M."/>
            <person name="Spormann A.M."/>
            <person name="Op den Camp H."/>
            <person name="Overmann J."/>
            <person name="Amann R."/>
            <person name="Jetten M.S.M."/>
            <person name="Mascher T."/>
            <person name="Medema M.H."/>
            <person name="Devos D.P."/>
            <person name="Kaster A.-K."/>
            <person name="Ovreas L."/>
            <person name="Rohde M."/>
            <person name="Galperin M.Y."/>
            <person name="Jogler C."/>
        </authorList>
    </citation>
    <scope>NUCLEOTIDE SEQUENCE [LARGE SCALE GENOMIC DNA]</scope>
    <source>
        <strain evidence="3 4">UC8</strain>
    </source>
</reference>
<sequence length="305" mass="32458">MLDGDLPLHLLLPLAASLLFVFGLIAIKRTTQAGGGPWTVTLLANVWAAILFSPLWFLGGTLQPLHLFWQPAVIAVLFILGQLLTFYAVSKGDVSVAAPILGLKVIMVAVLATVLTSDQLSPIVWAAAAIATLGIALVQWSTRRPAGSAGDPSSHGPGWTILFATLSACSFALFDVLVQRWAPAWGSGRFLPLVFWMVALLSLGFLPFWTPTALRDPKVRPYLLIGTLLIALQAICIVFALSQFGDATRVNVVYALRGMWGVALAWAIAVRWGGSEADHSPQVMLTRLAGAALLTAAVVMVVRGG</sequence>
<dbReference type="Pfam" id="PF00892">
    <property type="entry name" value="EamA"/>
    <property type="match status" value="1"/>
</dbReference>
<keyword evidence="1" id="KW-0812">Transmembrane</keyword>
<evidence type="ECO:0000313" key="3">
    <source>
        <dbReference type="EMBL" id="QEG42357.1"/>
    </source>
</evidence>
<dbReference type="SUPFAM" id="SSF103481">
    <property type="entry name" value="Multidrug resistance efflux transporter EmrE"/>
    <property type="match status" value="1"/>
</dbReference>
<evidence type="ECO:0000313" key="4">
    <source>
        <dbReference type="Proteomes" id="UP000325286"/>
    </source>
</evidence>
<dbReference type="KEGG" id="rul:UC8_43910"/>
<evidence type="ECO:0000256" key="1">
    <source>
        <dbReference type="SAM" id="Phobius"/>
    </source>
</evidence>
<keyword evidence="4" id="KW-1185">Reference proteome</keyword>
<keyword evidence="3" id="KW-0813">Transport</keyword>
<feature type="transmembrane region" description="Helical" evidence="1">
    <location>
        <begin position="6"/>
        <end position="27"/>
    </location>
</feature>
<feature type="transmembrane region" description="Helical" evidence="1">
    <location>
        <begin position="190"/>
        <end position="210"/>
    </location>
</feature>
<proteinExistence type="predicted"/>
<feature type="domain" description="EamA" evidence="2">
    <location>
        <begin position="11"/>
        <end position="138"/>
    </location>
</feature>
<dbReference type="GO" id="GO:0016020">
    <property type="term" value="C:membrane"/>
    <property type="evidence" value="ECO:0007669"/>
    <property type="project" value="InterPro"/>
</dbReference>
<keyword evidence="1" id="KW-0472">Membrane</keyword>
<feature type="transmembrane region" description="Helical" evidence="1">
    <location>
        <begin position="284"/>
        <end position="302"/>
    </location>
</feature>
<keyword evidence="3" id="KW-0762">Sugar transport</keyword>
<dbReference type="AlphaFoldDB" id="A0A5B9QTH7"/>
<dbReference type="InterPro" id="IPR037185">
    <property type="entry name" value="EmrE-like"/>
</dbReference>
<accession>A0A5B9QTH7</accession>
<protein>
    <submittedName>
        <fullName evidence="3">Nucleotide-sugar transporter</fullName>
    </submittedName>
</protein>
<keyword evidence="1" id="KW-1133">Transmembrane helix</keyword>
<organism evidence="3 4">
    <name type="scientific">Roseimaritima ulvae</name>
    <dbReference type="NCBI Taxonomy" id="980254"/>
    <lineage>
        <taxon>Bacteria</taxon>
        <taxon>Pseudomonadati</taxon>
        <taxon>Planctomycetota</taxon>
        <taxon>Planctomycetia</taxon>
        <taxon>Pirellulales</taxon>
        <taxon>Pirellulaceae</taxon>
        <taxon>Roseimaritima</taxon>
    </lineage>
</organism>
<name>A0A5B9QTH7_9BACT</name>
<feature type="transmembrane region" description="Helical" evidence="1">
    <location>
        <begin position="254"/>
        <end position="272"/>
    </location>
</feature>
<dbReference type="Proteomes" id="UP000325286">
    <property type="component" value="Chromosome"/>
</dbReference>
<feature type="transmembrane region" description="Helical" evidence="1">
    <location>
        <begin position="39"/>
        <end position="57"/>
    </location>
</feature>
<evidence type="ECO:0000259" key="2">
    <source>
        <dbReference type="Pfam" id="PF00892"/>
    </source>
</evidence>
<feature type="transmembrane region" description="Helical" evidence="1">
    <location>
        <begin position="96"/>
        <end position="116"/>
    </location>
</feature>
<dbReference type="EMBL" id="CP042914">
    <property type="protein sequence ID" value="QEG42357.1"/>
    <property type="molecule type" value="Genomic_DNA"/>
</dbReference>
<dbReference type="InterPro" id="IPR000620">
    <property type="entry name" value="EamA_dom"/>
</dbReference>
<gene>
    <name evidence="3" type="ORF">UC8_43910</name>
</gene>
<feature type="transmembrane region" description="Helical" evidence="1">
    <location>
        <begin position="69"/>
        <end position="89"/>
    </location>
</feature>